<dbReference type="InterPro" id="IPR020449">
    <property type="entry name" value="Tscrpt_reg_AraC-type_HTH"/>
</dbReference>
<organism evidence="5 6">
    <name type="scientific">Zhongshania antarctica</name>
    <dbReference type="NCBI Taxonomy" id="641702"/>
    <lineage>
        <taxon>Bacteria</taxon>
        <taxon>Pseudomonadati</taxon>
        <taxon>Pseudomonadota</taxon>
        <taxon>Gammaproteobacteria</taxon>
        <taxon>Cellvibrionales</taxon>
        <taxon>Spongiibacteraceae</taxon>
        <taxon>Zhongshania</taxon>
    </lineage>
</organism>
<dbReference type="PANTHER" id="PTHR47894:SF1">
    <property type="entry name" value="HTH-TYPE TRANSCRIPTIONAL REGULATOR VQSM"/>
    <property type="match status" value="1"/>
</dbReference>
<dbReference type="PANTHER" id="PTHR47894">
    <property type="entry name" value="HTH-TYPE TRANSCRIPTIONAL REGULATOR GADX"/>
    <property type="match status" value="1"/>
</dbReference>
<dbReference type="GO" id="GO:0000976">
    <property type="term" value="F:transcription cis-regulatory region binding"/>
    <property type="evidence" value="ECO:0007669"/>
    <property type="project" value="TreeGrafter"/>
</dbReference>
<name>A0A840R0X4_9GAMM</name>
<dbReference type="PROSITE" id="PS01124">
    <property type="entry name" value="HTH_ARAC_FAMILY_2"/>
    <property type="match status" value="1"/>
</dbReference>
<dbReference type="GO" id="GO:0003700">
    <property type="term" value="F:DNA-binding transcription factor activity"/>
    <property type="evidence" value="ECO:0007669"/>
    <property type="project" value="InterPro"/>
</dbReference>
<comment type="caution">
    <text evidence="5">The sequence shown here is derived from an EMBL/GenBank/DDBJ whole genome shotgun (WGS) entry which is preliminary data.</text>
</comment>
<dbReference type="Gene3D" id="1.10.10.60">
    <property type="entry name" value="Homeodomain-like"/>
    <property type="match status" value="1"/>
</dbReference>
<dbReference type="Pfam" id="PF12833">
    <property type="entry name" value="HTH_18"/>
    <property type="match status" value="1"/>
</dbReference>
<keyword evidence="3" id="KW-0804">Transcription</keyword>
<feature type="domain" description="HTH araC/xylS-type" evidence="4">
    <location>
        <begin position="235"/>
        <end position="333"/>
    </location>
</feature>
<sequence length="337" mass="37768">MRTPTVCKDYLDNLLAYLGTQGVSARQLQSVLRLDPLGHLSEQGRVPLRLFELTLDAGASLLNDPCLGAHAGTHCSRTPWGMVDYLGMSAANSREAVDAMQRYSRLLIDHGDMVLSEINSETACLSWLLPARKQASRHVVEFFFANWYRVNKPMLDKGGTRREVHFAHGGGGREQRMADLFEAPVKFGKKVNAVHFGRELLDQPTLYPHPAIYKSLDQAARIEMSNLQYEVRLIKEVRDCIIDQLADGVPRLEDISAQLGIGTRTLQRRLNSTATSYKSLVDATRRERSLRLMSQSELALLDISAALGFSDQSAFQKAFKRWYGQAPGRFRTMLQAG</sequence>
<dbReference type="AlphaFoldDB" id="A0A840R0X4"/>
<dbReference type="InterPro" id="IPR032687">
    <property type="entry name" value="AraC-type_N"/>
</dbReference>
<protein>
    <submittedName>
        <fullName evidence="5">AraC-like DNA-binding protein</fullName>
    </submittedName>
</protein>
<evidence type="ECO:0000256" key="2">
    <source>
        <dbReference type="ARBA" id="ARBA00023125"/>
    </source>
</evidence>
<proteinExistence type="predicted"/>
<dbReference type="InterPro" id="IPR009057">
    <property type="entry name" value="Homeodomain-like_sf"/>
</dbReference>
<dbReference type="SUPFAM" id="SSF46689">
    <property type="entry name" value="Homeodomain-like"/>
    <property type="match status" value="1"/>
</dbReference>
<gene>
    <name evidence="5" type="ORF">HNQ57_000465</name>
</gene>
<dbReference type="RefSeq" id="WP_184460996.1">
    <property type="nucleotide sequence ID" value="NZ_JACHHW010000001.1"/>
</dbReference>
<reference evidence="5 6" key="1">
    <citation type="submission" date="2020-08" db="EMBL/GenBank/DDBJ databases">
        <title>Genomic Encyclopedia of Type Strains, Phase IV (KMG-IV): sequencing the most valuable type-strain genomes for metagenomic binning, comparative biology and taxonomic classification.</title>
        <authorList>
            <person name="Goeker M."/>
        </authorList>
    </citation>
    <scope>NUCLEOTIDE SEQUENCE [LARGE SCALE GENOMIC DNA]</scope>
    <source>
        <strain evidence="5 6">DSM 25701</strain>
    </source>
</reference>
<dbReference type="EMBL" id="JACHHW010000001">
    <property type="protein sequence ID" value="MBB5186206.1"/>
    <property type="molecule type" value="Genomic_DNA"/>
</dbReference>
<dbReference type="Proteomes" id="UP000536640">
    <property type="component" value="Unassembled WGS sequence"/>
</dbReference>
<keyword evidence="1" id="KW-0805">Transcription regulation</keyword>
<dbReference type="InterPro" id="IPR018060">
    <property type="entry name" value="HTH_AraC"/>
</dbReference>
<evidence type="ECO:0000313" key="5">
    <source>
        <dbReference type="EMBL" id="MBB5186206.1"/>
    </source>
</evidence>
<dbReference type="Pfam" id="PF12625">
    <property type="entry name" value="Arabinose_bd"/>
    <property type="match status" value="1"/>
</dbReference>
<accession>A0A840R0X4</accession>
<keyword evidence="2 5" id="KW-0238">DNA-binding</keyword>
<keyword evidence="6" id="KW-1185">Reference proteome</keyword>
<evidence type="ECO:0000259" key="4">
    <source>
        <dbReference type="PROSITE" id="PS01124"/>
    </source>
</evidence>
<evidence type="ECO:0000313" key="6">
    <source>
        <dbReference type="Proteomes" id="UP000536640"/>
    </source>
</evidence>
<evidence type="ECO:0000256" key="1">
    <source>
        <dbReference type="ARBA" id="ARBA00023015"/>
    </source>
</evidence>
<dbReference type="GO" id="GO:0005829">
    <property type="term" value="C:cytosol"/>
    <property type="evidence" value="ECO:0007669"/>
    <property type="project" value="TreeGrafter"/>
</dbReference>
<dbReference type="PRINTS" id="PR00032">
    <property type="entry name" value="HTHARAC"/>
</dbReference>
<evidence type="ECO:0000256" key="3">
    <source>
        <dbReference type="ARBA" id="ARBA00023163"/>
    </source>
</evidence>
<dbReference type="SMART" id="SM00342">
    <property type="entry name" value="HTH_ARAC"/>
    <property type="match status" value="1"/>
</dbReference>